<feature type="transmembrane region" description="Helical" evidence="13">
    <location>
        <begin position="709"/>
        <end position="726"/>
    </location>
</feature>
<feature type="domain" description="ABC transmembrane type-1" evidence="15">
    <location>
        <begin position="573"/>
        <end position="854"/>
    </location>
</feature>
<feature type="transmembrane region" description="Helical" evidence="13">
    <location>
        <begin position="682"/>
        <end position="703"/>
    </location>
</feature>
<dbReference type="InterPro" id="IPR011527">
    <property type="entry name" value="ABC1_TM_dom"/>
</dbReference>
<dbReference type="Pfam" id="PF00664">
    <property type="entry name" value="ABC_membrane"/>
    <property type="match status" value="1"/>
</dbReference>
<feature type="region of interest" description="Disordered" evidence="12">
    <location>
        <begin position="299"/>
        <end position="324"/>
    </location>
</feature>
<dbReference type="GO" id="GO:0034040">
    <property type="term" value="F:ATPase-coupled lipid transmembrane transporter activity"/>
    <property type="evidence" value="ECO:0007669"/>
    <property type="project" value="TreeGrafter"/>
</dbReference>
<evidence type="ECO:0000256" key="9">
    <source>
        <dbReference type="ARBA" id="ARBA00022989"/>
    </source>
</evidence>
<gene>
    <name evidence="16" type="primary">msbA</name>
    <name evidence="16" type="ordered locus">RSPO_m01293</name>
</gene>
<keyword evidence="5 13" id="KW-0812">Transmembrane</keyword>
<evidence type="ECO:0000259" key="14">
    <source>
        <dbReference type="PROSITE" id="PS50893"/>
    </source>
</evidence>
<feature type="transmembrane region" description="Helical" evidence="13">
    <location>
        <begin position="607"/>
        <end position="626"/>
    </location>
</feature>
<feature type="compositionally biased region" description="Basic and acidic residues" evidence="12">
    <location>
        <begin position="422"/>
        <end position="431"/>
    </location>
</feature>
<feature type="compositionally biased region" description="Low complexity" evidence="12">
    <location>
        <begin position="513"/>
        <end position="524"/>
    </location>
</feature>
<dbReference type="PANTHER" id="PTHR24221:SF654">
    <property type="entry name" value="ATP-BINDING CASSETTE SUB-FAMILY B MEMBER 6"/>
    <property type="match status" value="1"/>
</dbReference>
<feature type="compositionally biased region" description="Basic and acidic residues" evidence="12">
    <location>
        <begin position="245"/>
        <end position="254"/>
    </location>
</feature>
<evidence type="ECO:0000256" key="13">
    <source>
        <dbReference type="SAM" id="Phobius"/>
    </source>
</evidence>
<keyword evidence="9 13" id="KW-1133">Transmembrane helix</keyword>
<evidence type="ECO:0000256" key="3">
    <source>
        <dbReference type="ARBA" id="ARBA00022475"/>
    </source>
</evidence>
<keyword evidence="8" id="KW-1278">Translocase</keyword>
<keyword evidence="11 13" id="KW-0472">Membrane</keyword>
<keyword evidence="16" id="KW-0614">Plasmid</keyword>
<evidence type="ECO:0000256" key="4">
    <source>
        <dbReference type="ARBA" id="ARBA00022519"/>
    </source>
</evidence>
<feature type="domain" description="ABC transporter" evidence="14">
    <location>
        <begin position="885"/>
        <end position="1120"/>
    </location>
</feature>
<dbReference type="PROSITE" id="PS50929">
    <property type="entry name" value="ABC_TM1F"/>
    <property type="match status" value="1"/>
</dbReference>
<sequence length="1144" mass="124107">MRLRLPDRQLSGAARRIRPVPSRGLPAGEDPAQRADRAPDARAAGNAAAGRSRCAVEGRARRREGPAHLRRRQHPALRARVRRAGVHACRAALARLALHARGGGGAGHRVRPAAALDAQCRADGPAVQRGPRARERGRHRVRAGHARRAHVRCRLFDVRALPACARCVCRRVDTLVSAGGLLRAMFVRGAQSVADAACAALARRRAARARCGGVRHVVRRAADRHRHGRGDDADDDAQPSGRQGQAERRAHPADHGLAAIARPSGRTRAGRCKRGVRACRLPLCRRRCRRCACPARRELPRGAGHEDGARRRVGRGQDDGRTADSALLGRRCRTRARRRHRRARHDGRYADVAGGVRVPGHLPLCRYDRKQHSPRLAGQHDGRRDRRRQGRAGARIHPAPAGRIQHARGRAGRVPVGRAATAHHDRARDAAEPPDPGARRGHRLLRSGERGRTDAGPRAPDARQDGHHDRAPAVDDPRRRPDPRVRQGGGDRARPARCAAVDPRRLRAALGQPRARAALGPARRCAGEPAPDRTGARGMNQDTTDRKRPASLRQAYRRLLDCAGPNARALHRSMIGLGVAAAAQGLALACLFPLLSAVVERRSMPMALAWLAAMTLAAGFATAVRWRAQGFEYNGRLAQTTHTLRMRLGEQLRRMPLETLQDKRAGEMNALLLGSVDENLNYTIAIANLILLATVTPCVVTLAALFVDWRVGLILLFVFPAIVPIYRRRQPGLGRGMRTLAEVHQRLSADIVEFTQGLPVLRAACGDGAKANGMDEAFQTLLDVQTTTYRQGVKPDLAVASVVELGLQLVVVAAVAWVVMGSLDLSVVAAVMVIVVRFAEPMATLIGYSAVVEMIETALERIEALLSVAPLPQRGPSRVPSRFDLRFDGVSFRYARATDTALADFSATLPTNGMTALVGPSGSGKSTIARLLLRHADPQRGAITIGGVDIRRIPEPALSAMISVVFQDVYLFDDTVLANVRMARPEATDDEVMGVARAAHCDEFIERLPQGWQTRLGEIGGRLSGGERQRISIARALLKNAPIVVLDEPTAALDVASELAVQRAIDVLVRDRTVIVIAHRLSTVVGADRILVIDGGRLVQQGRHADLIRVEGRYRALWHAQSGAYPDVANEVAVSPHCVPDGNA</sequence>
<dbReference type="SMART" id="SM00382">
    <property type="entry name" value="AAA"/>
    <property type="match status" value="1"/>
</dbReference>
<dbReference type="PATRIC" id="fig|1031711.3.peg.4486"/>
<evidence type="ECO:0000256" key="1">
    <source>
        <dbReference type="ARBA" id="ARBA00004651"/>
    </source>
</evidence>
<accession>F6G9L4</accession>
<evidence type="ECO:0000256" key="11">
    <source>
        <dbReference type="ARBA" id="ARBA00023136"/>
    </source>
</evidence>
<feature type="region of interest" description="Disordered" evidence="12">
    <location>
        <begin position="364"/>
        <end position="549"/>
    </location>
</feature>
<dbReference type="GO" id="GO:0005886">
    <property type="term" value="C:plasma membrane"/>
    <property type="evidence" value="ECO:0007669"/>
    <property type="project" value="UniProtKB-SubCell"/>
</dbReference>
<feature type="transmembrane region" description="Helical" evidence="13">
    <location>
        <begin position="575"/>
        <end position="595"/>
    </location>
</feature>
<dbReference type="InterPro" id="IPR039421">
    <property type="entry name" value="Type_1_exporter"/>
</dbReference>
<keyword evidence="2" id="KW-0813">Transport</keyword>
<feature type="compositionally biased region" description="Basic and acidic residues" evidence="12">
    <location>
        <begin position="54"/>
        <end position="67"/>
    </location>
</feature>
<dbReference type="EMBL" id="CP002820">
    <property type="protein sequence ID" value="AEG71928.1"/>
    <property type="molecule type" value="Genomic_DNA"/>
</dbReference>
<evidence type="ECO:0000256" key="2">
    <source>
        <dbReference type="ARBA" id="ARBA00022448"/>
    </source>
</evidence>
<evidence type="ECO:0000313" key="16">
    <source>
        <dbReference type="EMBL" id="AEG71928.1"/>
    </source>
</evidence>
<evidence type="ECO:0000256" key="8">
    <source>
        <dbReference type="ARBA" id="ARBA00022967"/>
    </source>
</evidence>
<evidence type="ECO:0000313" key="17">
    <source>
        <dbReference type="Proteomes" id="UP000007953"/>
    </source>
</evidence>
<feature type="region of interest" description="Disordered" evidence="12">
    <location>
        <begin position="1"/>
        <end position="79"/>
    </location>
</feature>
<feature type="compositionally biased region" description="Basic and acidic residues" evidence="12">
    <location>
        <begin position="446"/>
        <end position="494"/>
    </location>
</feature>
<keyword evidence="3" id="KW-1003">Cell membrane</keyword>
<dbReference type="GO" id="GO:0005524">
    <property type="term" value="F:ATP binding"/>
    <property type="evidence" value="ECO:0007669"/>
    <property type="project" value="UniProtKB-KW"/>
</dbReference>
<dbReference type="Gene3D" id="3.40.50.300">
    <property type="entry name" value="P-loop containing nucleotide triphosphate hydrolases"/>
    <property type="match status" value="1"/>
</dbReference>
<dbReference type="FunFam" id="3.40.50.300:FF:000221">
    <property type="entry name" value="Multidrug ABC transporter ATP-binding protein"/>
    <property type="match status" value="1"/>
</dbReference>
<dbReference type="GO" id="GO:0140359">
    <property type="term" value="F:ABC-type transporter activity"/>
    <property type="evidence" value="ECO:0007669"/>
    <property type="project" value="InterPro"/>
</dbReference>
<keyword evidence="4" id="KW-0997">Cell inner membrane</keyword>
<evidence type="ECO:0000256" key="10">
    <source>
        <dbReference type="ARBA" id="ARBA00023055"/>
    </source>
</evidence>
<feature type="region of interest" description="Disordered" evidence="12">
    <location>
        <begin position="121"/>
        <end position="143"/>
    </location>
</feature>
<dbReference type="SUPFAM" id="SSF90123">
    <property type="entry name" value="ABC transporter transmembrane region"/>
    <property type="match status" value="1"/>
</dbReference>
<dbReference type="PANTHER" id="PTHR24221">
    <property type="entry name" value="ATP-BINDING CASSETTE SUB-FAMILY B"/>
    <property type="match status" value="1"/>
</dbReference>
<dbReference type="Pfam" id="PF00005">
    <property type="entry name" value="ABC_tran"/>
    <property type="match status" value="1"/>
</dbReference>
<comment type="subcellular location">
    <subcellularLocation>
        <location evidence="1">Cell membrane</location>
        <topology evidence="1">Multi-pass membrane protein</topology>
    </subcellularLocation>
</comment>
<evidence type="ECO:0000259" key="15">
    <source>
        <dbReference type="PROSITE" id="PS50929"/>
    </source>
</evidence>
<dbReference type="InterPro" id="IPR027417">
    <property type="entry name" value="P-loop_NTPase"/>
</dbReference>
<dbReference type="PROSITE" id="PS00211">
    <property type="entry name" value="ABC_TRANSPORTER_1"/>
    <property type="match status" value="1"/>
</dbReference>
<feature type="compositionally biased region" description="Low complexity" evidence="12">
    <location>
        <begin position="41"/>
        <end position="53"/>
    </location>
</feature>
<keyword evidence="6" id="KW-0547">Nucleotide-binding</keyword>
<organism evidence="16 17">
    <name type="scientific">Ralstonia solanacearum (strain Po82)</name>
    <dbReference type="NCBI Taxonomy" id="1031711"/>
    <lineage>
        <taxon>Bacteria</taxon>
        <taxon>Pseudomonadati</taxon>
        <taxon>Pseudomonadota</taxon>
        <taxon>Betaproteobacteria</taxon>
        <taxon>Burkholderiales</taxon>
        <taxon>Burkholderiaceae</taxon>
        <taxon>Ralstonia</taxon>
        <taxon>Ralstonia solanacearum species complex</taxon>
    </lineage>
</organism>
<dbReference type="InterPro" id="IPR003439">
    <property type="entry name" value="ABC_transporter-like_ATP-bd"/>
</dbReference>
<dbReference type="InterPro" id="IPR003593">
    <property type="entry name" value="AAA+_ATPase"/>
</dbReference>
<dbReference type="PROSITE" id="PS50893">
    <property type="entry name" value="ABC_TRANSPORTER_2"/>
    <property type="match status" value="1"/>
</dbReference>
<proteinExistence type="predicted"/>
<dbReference type="Gene3D" id="1.20.1560.10">
    <property type="entry name" value="ABC transporter type 1, transmembrane domain"/>
    <property type="match status" value="1"/>
</dbReference>
<keyword evidence="7 16" id="KW-0067">ATP-binding</keyword>
<dbReference type="InterPro" id="IPR017871">
    <property type="entry name" value="ABC_transporter-like_CS"/>
</dbReference>
<feature type="region of interest" description="Disordered" evidence="12">
    <location>
        <begin position="220"/>
        <end position="257"/>
    </location>
</feature>
<evidence type="ECO:0000256" key="12">
    <source>
        <dbReference type="SAM" id="MobiDB-lite"/>
    </source>
</evidence>
<dbReference type="SUPFAM" id="SSF52540">
    <property type="entry name" value="P-loop containing nucleoside triphosphate hydrolases"/>
    <property type="match status" value="1"/>
</dbReference>
<name>F6G9L4_RALS8</name>
<feature type="compositionally biased region" description="Basic and acidic residues" evidence="12">
    <location>
        <begin position="299"/>
        <end position="322"/>
    </location>
</feature>
<dbReference type="GO" id="GO:0016887">
    <property type="term" value="F:ATP hydrolysis activity"/>
    <property type="evidence" value="ECO:0007669"/>
    <property type="project" value="InterPro"/>
</dbReference>
<dbReference type="KEGG" id="rsn:RSPO_m01293"/>
<reference evidence="16 17" key="1">
    <citation type="journal article" date="2011" name="J. Bacteriol.">
        <title>Complete genome sequence of the plant pathogen Ralstonia solanacearum strain Po82.</title>
        <authorList>
            <person name="Xu J."/>
            <person name="Zheng H.J."/>
            <person name="Liu L."/>
            <person name="Pan Z.C."/>
            <person name="Prior P."/>
            <person name="Tang B."/>
            <person name="Xu J.S."/>
            <person name="Zhang H."/>
            <person name="Tian Q."/>
            <person name="Zhang L.Q."/>
            <person name="Feng J."/>
        </authorList>
    </citation>
    <scope>NUCLEOTIDE SEQUENCE [LARGE SCALE GENOMIC DNA]</scope>
    <source>
        <strain evidence="17">Po82</strain>
    </source>
</reference>
<dbReference type="InterPro" id="IPR036640">
    <property type="entry name" value="ABC1_TM_sf"/>
</dbReference>
<dbReference type="AlphaFoldDB" id="F6G9L4"/>
<geneLocation type="plasmid" evidence="17"/>
<evidence type="ECO:0000256" key="5">
    <source>
        <dbReference type="ARBA" id="ARBA00022692"/>
    </source>
</evidence>
<evidence type="ECO:0000256" key="7">
    <source>
        <dbReference type="ARBA" id="ARBA00022840"/>
    </source>
</evidence>
<keyword evidence="10" id="KW-0445">Lipid transport</keyword>
<protein>
    <submittedName>
        <fullName evidence="16">Lipid a export atp-binding/permease protein msba</fullName>
    </submittedName>
</protein>
<feature type="compositionally biased region" description="Basic and acidic residues" evidence="12">
    <location>
        <begin position="31"/>
        <end position="40"/>
    </location>
</feature>
<dbReference type="HOGENOM" id="CLU_277299_0_0_4"/>
<dbReference type="Proteomes" id="UP000007953">
    <property type="component" value="Plasmid megaplasmid"/>
</dbReference>
<evidence type="ECO:0000256" key="6">
    <source>
        <dbReference type="ARBA" id="ARBA00022741"/>
    </source>
</evidence>
<feature type="compositionally biased region" description="Basic residues" evidence="12">
    <location>
        <begin position="68"/>
        <end position="79"/>
    </location>
</feature>